<dbReference type="InParanoid" id="B0XII5"/>
<reference evidence="2" key="2">
    <citation type="submission" date="2020-05" db="UniProtKB">
        <authorList>
            <consortium name="EnsemblMetazoa"/>
        </authorList>
    </citation>
    <scope>IDENTIFICATION</scope>
    <source>
        <strain evidence="2">JHB</strain>
    </source>
</reference>
<dbReference type="EMBL" id="DS233312">
    <property type="protein sequence ID" value="EDS29384.1"/>
    <property type="molecule type" value="Genomic_DNA"/>
</dbReference>
<accession>B0XII5</accession>
<evidence type="ECO:0000313" key="1">
    <source>
        <dbReference type="EMBL" id="EDS29384.1"/>
    </source>
</evidence>
<keyword evidence="3" id="KW-1185">Reference proteome</keyword>
<evidence type="ECO:0000313" key="3">
    <source>
        <dbReference type="Proteomes" id="UP000002320"/>
    </source>
</evidence>
<dbReference type="EnsemblMetazoa" id="CPIJ018860-RA">
    <property type="protein sequence ID" value="CPIJ018860-PA"/>
    <property type="gene ID" value="CPIJ018860"/>
</dbReference>
<dbReference type="Proteomes" id="UP000002320">
    <property type="component" value="Unassembled WGS sequence"/>
</dbReference>
<gene>
    <name evidence="2" type="primary">6053352</name>
    <name evidence="1" type="ORF">CpipJ_CPIJ018860</name>
</gene>
<proteinExistence type="predicted"/>
<protein>
    <submittedName>
        <fullName evidence="1 2">Uncharacterized protein</fullName>
    </submittedName>
</protein>
<organism>
    <name type="scientific">Culex quinquefasciatus</name>
    <name type="common">Southern house mosquito</name>
    <name type="synonym">Culex pungens</name>
    <dbReference type="NCBI Taxonomy" id="7176"/>
    <lineage>
        <taxon>Eukaryota</taxon>
        <taxon>Metazoa</taxon>
        <taxon>Ecdysozoa</taxon>
        <taxon>Arthropoda</taxon>
        <taxon>Hexapoda</taxon>
        <taxon>Insecta</taxon>
        <taxon>Pterygota</taxon>
        <taxon>Neoptera</taxon>
        <taxon>Endopterygota</taxon>
        <taxon>Diptera</taxon>
        <taxon>Nematocera</taxon>
        <taxon>Culicoidea</taxon>
        <taxon>Culicidae</taxon>
        <taxon>Culicinae</taxon>
        <taxon>Culicini</taxon>
        <taxon>Culex</taxon>
        <taxon>Culex</taxon>
    </lineage>
</organism>
<reference evidence="1" key="1">
    <citation type="submission" date="2007-03" db="EMBL/GenBank/DDBJ databases">
        <title>Annotation of Culex pipiens quinquefasciatus.</title>
        <authorList>
            <consortium name="The Broad Institute Genome Sequencing Platform"/>
            <person name="Atkinson P.W."/>
            <person name="Hemingway J."/>
            <person name="Christensen B.M."/>
            <person name="Higgs S."/>
            <person name="Kodira C."/>
            <person name="Hannick L."/>
            <person name="Megy K."/>
            <person name="O'Leary S."/>
            <person name="Pearson M."/>
            <person name="Haas B.J."/>
            <person name="Mauceli E."/>
            <person name="Wortman J.R."/>
            <person name="Lee N.H."/>
            <person name="Guigo R."/>
            <person name="Stanke M."/>
            <person name="Alvarado L."/>
            <person name="Amedeo P."/>
            <person name="Antoine C.H."/>
            <person name="Arensburger P."/>
            <person name="Bidwell S.L."/>
            <person name="Crawford M."/>
            <person name="Camaro F."/>
            <person name="Devon K."/>
            <person name="Engels R."/>
            <person name="Hammond M."/>
            <person name="Howarth C."/>
            <person name="Koehrsen M."/>
            <person name="Lawson D."/>
            <person name="Montgomery P."/>
            <person name="Nene V."/>
            <person name="Nusbaum C."/>
            <person name="Puiu D."/>
            <person name="Romero-Severson J."/>
            <person name="Severson D.W."/>
            <person name="Shumway M."/>
            <person name="Sisk P."/>
            <person name="Stolte C."/>
            <person name="Zeng Q."/>
            <person name="Eisenstadt E."/>
            <person name="Fraser-Liggett C."/>
            <person name="Strausberg R."/>
            <person name="Galagan J."/>
            <person name="Birren B."/>
            <person name="Collins F.H."/>
        </authorList>
    </citation>
    <scope>NUCLEOTIDE SEQUENCE [LARGE SCALE GENOMIC DNA]</scope>
    <source>
        <strain evidence="1">JHB</strain>
    </source>
</reference>
<evidence type="ECO:0000313" key="2">
    <source>
        <dbReference type="EnsemblMetazoa" id="CPIJ018860-PA"/>
    </source>
</evidence>
<sequence>MNLGRSARSNQEGSNLWQEVSCKHSCLIGNSTAGTRTGEFNHLTWQKQVKEEKIKKKPTQHNKYKRTLLHFSLAHCGIITSSDGGTRFVLGGTKECATCAI</sequence>
<dbReference type="VEuPathDB" id="VectorBase:CPIJ018860"/>
<dbReference type="AlphaFoldDB" id="B0XII5"/>
<dbReference type="HOGENOM" id="CLU_2294374_0_0_1"/>
<name>B0XII5_CULQU</name>
<dbReference type="KEGG" id="cqu:CpipJ_CPIJ018860"/>